<feature type="compositionally biased region" description="Basic and acidic residues" evidence="1">
    <location>
        <begin position="110"/>
        <end position="126"/>
    </location>
</feature>
<reference evidence="2" key="1">
    <citation type="submission" date="2022-10" db="EMBL/GenBank/DDBJ databases">
        <title>Tapping the CABI collections for fungal endophytes: first genome assemblies for Collariella, Neodidymelliopsis, Ascochyta clinopodiicola, Didymella pomorum, Didymosphaeria variabile, Neocosmospora piperis and Neocucurbitaria cava.</title>
        <authorList>
            <person name="Hill R."/>
        </authorList>
    </citation>
    <scope>NUCLEOTIDE SEQUENCE</scope>
    <source>
        <strain evidence="2">IMI 356814</strain>
    </source>
</reference>
<evidence type="ECO:0000313" key="2">
    <source>
        <dbReference type="EMBL" id="KAJ4368893.1"/>
    </source>
</evidence>
<accession>A0A9W9CL82</accession>
<feature type="region of interest" description="Disordered" evidence="1">
    <location>
        <begin position="87"/>
        <end position="126"/>
    </location>
</feature>
<dbReference type="OrthoDB" id="18412at2759"/>
<comment type="caution">
    <text evidence="2">The sequence shown here is derived from an EMBL/GenBank/DDBJ whole genome shotgun (WGS) entry which is preliminary data.</text>
</comment>
<evidence type="ECO:0000313" key="3">
    <source>
        <dbReference type="Proteomes" id="UP001140560"/>
    </source>
</evidence>
<name>A0A9W9CL82_9PLEO</name>
<evidence type="ECO:0000256" key="1">
    <source>
        <dbReference type="SAM" id="MobiDB-lite"/>
    </source>
</evidence>
<organism evidence="2 3">
    <name type="scientific">Neocucurbitaria cava</name>
    <dbReference type="NCBI Taxonomy" id="798079"/>
    <lineage>
        <taxon>Eukaryota</taxon>
        <taxon>Fungi</taxon>
        <taxon>Dikarya</taxon>
        <taxon>Ascomycota</taxon>
        <taxon>Pezizomycotina</taxon>
        <taxon>Dothideomycetes</taxon>
        <taxon>Pleosporomycetidae</taxon>
        <taxon>Pleosporales</taxon>
        <taxon>Pleosporineae</taxon>
        <taxon>Cucurbitariaceae</taxon>
        <taxon>Neocucurbitaria</taxon>
    </lineage>
</organism>
<protein>
    <submittedName>
        <fullName evidence="2">Uncharacterized protein</fullName>
    </submittedName>
</protein>
<sequence length="301" mass="34544">MPDLRTTILLTIMLQNPQDHTRNHSADSHRVHRALPPQPPTPAPPPRYLKKRIDFSILATNPKFQDLLKTHPVLLSSMQRVYAKTIQPDPEDEARRRRLERQAFRGRGFRGGERRRTERWTPKKGDADAMGLFKGIREGGEGKEKEAMAEFVTLVEEVFAGGEKKGVMQVEEKGHGGLPCSNGAHRIKTEDQEDYDIAQMIMRDRKASTQVLHRQIEGLRRKLIVKNIAILITKGIAETGQIPCEIRDWEEDELLESQIEKIMHVLNKDIARNARAAWQSPKKSIHFELRTTIMQMQLSED</sequence>
<feature type="compositionally biased region" description="Basic and acidic residues" evidence="1">
    <location>
        <begin position="19"/>
        <end position="29"/>
    </location>
</feature>
<keyword evidence="3" id="KW-1185">Reference proteome</keyword>
<dbReference type="AlphaFoldDB" id="A0A9W9CL82"/>
<proteinExistence type="predicted"/>
<gene>
    <name evidence="2" type="ORF">N0V83_005975</name>
</gene>
<dbReference type="Proteomes" id="UP001140560">
    <property type="component" value="Unassembled WGS sequence"/>
</dbReference>
<feature type="region of interest" description="Disordered" evidence="1">
    <location>
        <begin position="15"/>
        <end position="48"/>
    </location>
</feature>
<dbReference type="EMBL" id="JAPEUY010000010">
    <property type="protein sequence ID" value="KAJ4368893.1"/>
    <property type="molecule type" value="Genomic_DNA"/>
</dbReference>
<feature type="compositionally biased region" description="Pro residues" evidence="1">
    <location>
        <begin position="36"/>
        <end position="47"/>
    </location>
</feature>